<dbReference type="PANTHER" id="PTHR45623">
    <property type="entry name" value="CHROMODOMAIN-HELICASE-DNA-BINDING PROTEIN 3-RELATED-RELATED"/>
    <property type="match status" value="1"/>
</dbReference>
<reference evidence="18 19" key="1">
    <citation type="journal article" date="2024" name="Nat. Commun.">
        <title>Phylogenomics reveals the evolutionary origins of lichenization in chlorophyte algae.</title>
        <authorList>
            <person name="Puginier C."/>
            <person name="Libourel C."/>
            <person name="Otte J."/>
            <person name="Skaloud P."/>
            <person name="Haon M."/>
            <person name="Grisel S."/>
            <person name="Petersen M."/>
            <person name="Berrin J.G."/>
            <person name="Delaux P.M."/>
            <person name="Dal Grande F."/>
            <person name="Keller J."/>
        </authorList>
    </citation>
    <scope>NUCLEOTIDE SEQUENCE [LARGE SCALE GENOMIC DNA]</scope>
    <source>
        <strain evidence="18 19">SAG 2043</strain>
    </source>
</reference>
<dbReference type="InterPro" id="IPR019787">
    <property type="entry name" value="Znf_PHD-finger"/>
</dbReference>
<keyword evidence="19" id="KW-1185">Reference proteome</keyword>
<dbReference type="CDD" id="cd00029">
    <property type="entry name" value="C1"/>
    <property type="match status" value="1"/>
</dbReference>
<comment type="subcellular location">
    <subcellularLocation>
        <location evidence="1">Nucleus</location>
    </subcellularLocation>
</comment>
<feature type="compositionally biased region" description="Polar residues" evidence="11">
    <location>
        <begin position="202"/>
        <end position="217"/>
    </location>
</feature>
<keyword evidence="5 10" id="KW-0863">Zinc-finger</keyword>
<dbReference type="Proteomes" id="UP001489004">
    <property type="component" value="Unassembled WGS sequence"/>
</dbReference>
<dbReference type="InterPro" id="IPR001965">
    <property type="entry name" value="Znf_PHD"/>
</dbReference>
<evidence type="ECO:0000259" key="17">
    <source>
        <dbReference type="PROSITE" id="PS51805"/>
    </source>
</evidence>
<evidence type="ECO:0000256" key="8">
    <source>
        <dbReference type="ARBA" id="ARBA00022840"/>
    </source>
</evidence>
<dbReference type="InterPro" id="IPR013083">
    <property type="entry name" value="Znf_RING/FYVE/PHD"/>
</dbReference>
<feature type="region of interest" description="Disordered" evidence="11">
    <location>
        <begin position="96"/>
        <end position="230"/>
    </location>
</feature>
<keyword evidence="4" id="KW-0547">Nucleotide-binding</keyword>
<evidence type="ECO:0000259" key="12">
    <source>
        <dbReference type="PROSITE" id="PS50013"/>
    </source>
</evidence>
<dbReference type="InterPro" id="IPR002219">
    <property type="entry name" value="PKC_DAG/PE"/>
</dbReference>
<feature type="compositionally biased region" description="Basic and acidic residues" evidence="11">
    <location>
        <begin position="1164"/>
        <end position="1174"/>
    </location>
</feature>
<dbReference type="InterPro" id="IPR016197">
    <property type="entry name" value="Chromo-like_dom_sf"/>
</dbReference>
<dbReference type="InterPro" id="IPR001650">
    <property type="entry name" value="Helicase_C-like"/>
</dbReference>
<dbReference type="PROSITE" id="PS50016">
    <property type="entry name" value="ZF_PHD_2"/>
    <property type="match status" value="1"/>
</dbReference>
<dbReference type="GO" id="GO:0003677">
    <property type="term" value="F:DNA binding"/>
    <property type="evidence" value="ECO:0007669"/>
    <property type="project" value="TreeGrafter"/>
</dbReference>
<dbReference type="Gene3D" id="3.40.50.300">
    <property type="entry name" value="P-loop containing nucleotide triphosphate hydrolases"/>
    <property type="match status" value="1"/>
</dbReference>
<evidence type="ECO:0000259" key="16">
    <source>
        <dbReference type="PROSITE" id="PS51194"/>
    </source>
</evidence>
<dbReference type="AlphaFoldDB" id="A0AAW1PH43"/>
<evidence type="ECO:0000256" key="3">
    <source>
        <dbReference type="ARBA" id="ARBA00022737"/>
    </source>
</evidence>
<dbReference type="Pfam" id="PF00271">
    <property type="entry name" value="Helicase_C"/>
    <property type="match status" value="1"/>
</dbReference>
<dbReference type="InterPro" id="IPR011011">
    <property type="entry name" value="Znf_FYVE_PHD"/>
</dbReference>
<gene>
    <name evidence="18" type="ORF">WJX72_005149</name>
</gene>
<evidence type="ECO:0000259" key="13">
    <source>
        <dbReference type="PROSITE" id="PS50016"/>
    </source>
</evidence>
<evidence type="ECO:0000256" key="4">
    <source>
        <dbReference type="ARBA" id="ARBA00022741"/>
    </source>
</evidence>
<dbReference type="GO" id="GO:0140658">
    <property type="term" value="F:ATP-dependent chromatin remodeler activity"/>
    <property type="evidence" value="ECO:0007669"/>
    <property type="project" value="TreeGrafter"/>
</dbReference>
<dbReference type="InterPro" id="IPR000330">
    <property type="entry name" value="SNF2_N"/>
</dbReference>
<evidence type="ECO:0000256" key="10">
    <source>
        <dbReference type="PROSITE-ProRule" id="PRU00146"/>
    </source>
</evidence>
<dbReference type="InterPro" id="IPR023780">
    <property type="entry name" value="Chromo_domain"/>
</dbReference>
<dbReference type="GO" id="GO:0003682">
    <property type="term" value="F:chromatin binding"/>
    <property type="evidence" value="ECO:0007669"/>
    <property type="project" value="TreeGrafter"/>
</dbReference>
<keyword evidence="2" id="KW-0479">Metal-binding</keyword>
<keyword evidence="8" id="KW-0067">ATP-binding</keyword>
<dbReference type="Pfam" id="PF00628">
    <property type="entry name" value="PHD"/>
    <property type="match status" value="1"/>
</dbReference>
<dbReference type="InterPro" id="IPR049730">
    <property type="entry name" value="SNF2/RAD54-like_C"/>
</dbReference>
<dbReference type="InterPro" id="IPR014001">
    <property type="entry name" value="Helicase_ATP-bd"/>
</dbReference>
<name>A0AAW1PH43_9CHLO</name>
<evidence type="ECO:0000256" key="11">
    <source>
        <dbReference type="SAM" id="MobiDB-lite"/>
    </source>
</evidence>
<feature type="domain" description="Helicase C-terminal" evidence="16">
    <location>
        <begin position="832"/>
        <end position="1032"/>
    </location>
</feature>
<dbReference type="Pfam" id="PF00176">
    <property type="entry name" value="SNF2-rel_dom"/>
    <property type="match status" value="1"/>
</dbReference>
<feature type="domain" description="Helicase ATP-binding" evidence="15">
    <location>
        <begin position="511"/>
        <end position="687"/>
    </location>
</feature>
<comment type="caution">
    <text evidence="18">The sequence shown here is derived from an EMBL/GenBank/DDBJ whole genome shotgun (WGS) entry which is preliminary data.</text>
</comment>
<dbReference type="PROSITE" id="PS51192">
    <property type="entry name" value="HELICASE_ATP_BIND_1"/>
    <property type="match status" value="1"/>
</dbReference>
<protein>
    <submittedName>
        <fullName evidence="18">Uncharacterized protein</fullName>
    </submittedName>
</protein>
<dbReference type="InterPro" id="IPR038718">
    <property type="entry name" value="SNF2-like_sf"/>
</dbReference>
<dbReference type="SUPFAM" id="SSF57903">
    <property type="entry name" value="FYVE/PHD zinc finger"/>
    <property type="match status" value="1"/>
</dbReference>
<dbReference type="PROSITE" id="PS50013">
    <property type="entry name" value="CHROMO_2"/>
    <property type="match status" value="2"/>
</dbReference>
<dbReference type="Gene3D" id="2.40.50.40">
    <property type="match status" value="2"/>
</dbReference>
<dbReference type="CDD" id="cd18793">
    <property type="entry name" value="SF2_C_SNF"/>
    <property type="match status" value="1"/>
</dbReference>
<dbReference type="SMART" id="SM00487">
    <property type="entry name" value="DEXDc"/>
    <property type="match status" value="1"/>
</dbReference>
<feature type="domain" description="Chromo" evidence="12">
    <location>
        <begin position="342"/>
        <end position="407"/>
    </location>
</feature>
<feature type="domain" description="PHD-type" evidence="13">
    <location>
        <begin position="242"/>
        <end position="294"/>
    </location>
</feature>
<dbReference type="GO" id="GO:0042393">
    <property type="term" value="F:histone binding"/>
    <property type="evidence" value="ECO:0007669"/>
    <property type="project" value="TreeGrafter"/>
</dbReference>
<feature type="domain" description="Phorbol-ester/DAG-type" evidence="14">
    <location>
        <begin position="297"/>
        <end position="334"/>
    </location>
</feature>
<dbReference type="Gene3D" id="3.40.50.10810">
    <property type="entry name" value="Tandem AAA-ATPase domain"/>
    <property type="match status" value="1"/>
</dbReference>
<organism evidence="18 19">
    <name type="scientific">[Myrmecia] bisecta</name>
    <dbReference type="NCBI Taxonomy" id="41462"/>
    <lineage>
        <taxon>Eukaryota</taxon>
        <taxon>Viridiplantae</taxon>
        <taxon>Chlorophyta</taxon>
        <taxon>core chlorophytes</taxon>
        <taxon>Trebouxiophyceae</taxon>
        <taxon>Trebouxiales</taxon>
        <taxon>Trebouxiaceae</taxon>
        <taxon>Myrmecia</taxon>
    </lineage>
</organism>
<dbReference type="InterPro" id="IPR034732">
    <property type="entry name" value="EPHD"/>
</dbReference>
<sequence length="1174" mass="128184">MLQQLVAGKGQAFPTGRQLALAEANMTREVREAMSTKCCLCKTGGASIKCSAASCKKRFHLPCALRAGCSMRHEDRTLACMAHAVLGGAPPVADPSGQALLQGGRKKQVRRKAGADKDANLRATKRARLEALAAKKARQAAARPRRGWKSKQQHDAGSDDETSAGDELSDSASDADAHDDDSGDDAPQPGTRRSTRQHSARQKTAATQRLTRSSKLLGNTAALGDSSAEVEEERAEDLPWVDAACMVCHSKDDQHSPMIICDTCNAHGLHLACSRPPLTQVPPGEWHCSECASRWECEHCGKHAKARGTGGLVRCTGCGARCHTGCMADESPQCQLCQAGLQVVAEILGCRPDRRQAGSQQLEYYVRWAGRSYRHCSWVGATTIARISSAKQASFHRTHRGAHVVEPEVQESWTQVERCVAVRAGGQECLVKWCGLDYSHCSWEPAGTVDAFAIRGFEQCQKLGLSLTAAVSTQVMAAPAGQHFTAAELLEGMEAQLAIKDYQVEGINWLVSQLQAGRSCILGDEMGLGKTIQAAVMLRTAQRSNLLKGPVIVVAPLSTVGSWERELRKWAGELEVLSYIGAKDARACIQKYELLADEGVNRSKRLVPRFHIMLTTPQLVHMEERLLRQFDWSVLLVDEGHNVKNESSQLRRDLQSLQAGWRLLLTGTPLQNELRELFGLLGFLDDLSCREVEAAIRSLPAPACPGSRPDEEGKVEEAAYIRQLHTYLQPRMLRRLKHNILSGSELPPKITRKVLCPLSVLQRRLYADILARNFAAINAGSHKTKRASLNNVLMALRKACDHPYLFDGQEPKGLSEQEALRMLIAASGKLAMLQRMLPRLITEGHRILIFCQLKDTLTLLEDFLHDFEDPSGHLVRPAPSPPRPALAGDQEDAPSSGAEGGDQDGTPVIPCFRLDGETKQQERQRMIDEFNAPDCPVPVFLMSTRAGGLGINVQSADTVIIYDADFNPFVDQQAEGRAHRLGQASTVMVYQLVTPNSVEEQIMKLGERKKRLEALVTTHLGRSAEVSTADLRTVLLHGAASLMDNAACIKDALLGEVREGVTAGLGGLAAPTPQHPTPQHRLLTADDDARMLELLRRREEHLRQMEAETYGRGQRKAARDVSYAAEPDDGDDDGGGNSSSDDSDESSRESSPGDQSGSDDEEVVQEKADVLEVA</sequence>
<dbReference type="Pfam" id="PF00385">
    <property type="entry name" value="Chromo"/>
    <property type="match status" value="1"/>
</dbReference>
<dbReference type="PROSITE" id="PS50081">
    <property type="entry name" value="ZF_DAG_PE_2"/>
    <property type="match status" value="1"/>
</dbReference>
<keyword evidence="6" id="KW-0378">Hydrolase</keyword>
<keyword evidence="3" id="KW-0677">Repeat</keyword>
<evidence type="ECO:0000256" key="5">
    <source>
        <dbReference type="ARBA" id="ARBA00022771"/>
    </source>
</evidence>
<dbReference type="SUPFAM" id="SSF54160">
    <property type="entry name" value="Chromo domain-like"/>
    <property type="match status" value="2"/>
</dbReference>
<dbReference type="InterPro" id="IPR000953">
    <property type="entry name" value="Chromo/chromo_shadow_dom"/>
</dbReference>
<feature type="domain" description="Chromo" evidence="12">
    <location>
        <begin position="403"/>
        <end position="463"/>
    </location>
</feature>
<evidence type="ECO:0000256" key="6">
    <source>
        <dbReference type="ARBA" id="ARBA00022801"/>
    </source>
</evidence>
<dbReference type="InterPro" id="IPR027417">
    <property type="entry name" value="P-loop_NTPase"/>
</dbReference>
<dbReference type="SMART" id="SM00249">
    <property type="entry name" value="PHD"/>
    <property type="match status" value="3"/>
</dbReference>
<dbReference type="SMART" id="SM00298">
    <property type="entry name" value="CHROMO"/>
    <property type="match status" value="2"/>
</dbReference>
<dbReference type="PROSITE" id="PS51194">
    <property type="entry name" value="HELICASE_CTER"/>
    <property type="match status" value="1"/>
</dbReference>
<evidence type="ECO:0000256" key="9">
    <source>
        <dbReference type="ARBA" id="ARBA00023242"/>
    </source>
</evidence>
<dbReference type="GO" id="GO:0005524">
    <property type="term" value="F:ATP binding"/>
    <property type="evidence" value="ECO:0007669"/>
    <property type="project" value="UniProtKB-KW"/>
</dbReference>
<dbReference type="GO" id="GO:0005634">
    <property type="term" value="C:nucleus"/>
    <property type="evidence" value="ECO:0007669"/>
    <property type="project" value="UniProtKB-SubCell"/>
</dbReference>
<dbReference type="GO" id="GO:0016887">
    <property type="term" value="F:ATP hydrolysis activity"/>
    <property type="evidence" value="ECO:0007669"/>
    <property type="project" value="TreeGrafter"/>
</dbReference>
<dbReference type="CDD" id="cd17919">
    <property type="entry name" value="DEXHc_Snf"/>
    <property type="match status" value="1"/>
</dbReference>
<keyword evidence="9" id="KW-0539">Nucleus</keyword>
<feature type="region of interest" description="Disordered" evidence="11">
    <location>
        <begin position="1105"/>
        <end position="1174"/>
    </location>
</feature>
<accession>A0AAW1PH43</accession>
<evidence type="ECO:0000313" key="18">
    <source>
        <dbReference type="EMBL" id="KAK9808854.1"/>
    </source>
</evidence>
<evidence type="ECO:0000259" key="15">
    <source>
        <dbReference type="PROSITE" id="PS51192"/>
    </source>
</evidence>
<dbReference type="Pfam" id="PF13771">
    <property type="entry name" value="zf-HC5HC2H"/>
    <property type="match status" value="1"/>
</dbReference>
<dbReference type="PROSITE" id="PS51805">
    <property type="entry name" value="EPHD"/>
    <property type="match status" value="1"/>
</dbReference>
<evidence type="ECO:0000256" key="2">
    <source>
        <dbReference type="ARBA" id="ARBA00022723"/>
    </source>
</evidence>
<feature type="domain" description="PHD-type" evidence="17">
    <location>
        <begin position="1"/>
        <end position="84"/>
    </location>
</feature>
<dbReference type="PANTHER" id="PTHR45623:SF33">
    <property type="entry name" value="OS01G0881000 PROTEIN"/>
    <property type="match status" value="1"/>
</dbReference>
<feature type="region of interest" description="Disordered" evidence="11">
    <location>
        <begin position="872"/>
        <end position="909"/>
    </location>
</feature>
<keyword evidence="7" id="KW-0862">Zinc</keyword>
<evidence type="ECO:0000259" key="14">
    <source>
        <dbReference type="PROSITE" id="PS50081"/>
    </source>
</evidence>
<dbReference type="SMART" id="SM00490">
    <property type="entry name" value="HELICc"/>
    <property type="match status" value="1"/>
</dbReference>
<feature type="compositionally biased region" description="Acidic residues" evidence="11">
    <location>
        <begin position="158"/>
        <end position="169"/>
    </location>
</feature>
<evidence type="ECO:0000313" key="19">
    <source>
        <dbReference type="Proteomes" id="UP001489004"/>
    </source>
</evidence>
<evidence type="ECO:0000256" key="1">
    <source>
        <dbReference type="ARBA" id="ARBA00004123"/>
    </source>
</evidence>
<dbReference type="SUPFAM" id="SSF52540">
    <property type="entry name" value="P-loop containing nucleoside triphosphate hydrolases"/>
    <property type="match status" value="2"/>
</dbReference>
<dbReference type="Gene3D" id="3.30.40.10">
    <property type="entry name" value="Zinc/RING finger domain, C3HC4 (zinc finger)"/>
    <property type="match status" value="2"/>
</dbReference>
<dbReference type="GO" id="GO:0000785">
    <property type="term" value="C:chromatin"/>
    <property type="evidence" value="ECO:0007669"/>
    <property type="project" value="TreeGrafter"/>
</dbReference>
<evidence type="ECO:0000256" key="7">
    <source>
        <dbReference type="ARBA" id="ARBA00022833"/>
    </source>
</evidence>
<proteinExistence type="predicted"/>
<dbReference type="EMBL" id="JALJOR010000011">
    <property type="protein sequence ID" value="KAK9808854.1"/>
    <property type="molecule type" value="Genomic_DNA"/>
</dbReference>
<feature type="compositionally biased region" description="Basic residues" evidence="11">
    <location>
        <begin position="135"/>
        <end position="151"/>
    </location>
</feature>
<dbReference type="GO" id="GO:0008270">
    <property type="term" value="F:zinc ion binding"/>
    <property type="evidence" value="ECO:0007669"/>
    <property type="project" value="UniProtKB-KW"/>
</dbReference>